<dbReference type="PANTHER" id="PTHR37484">
    <property type="entry name" value="ROD SHAPE-DETERMINING PROTEIN MRED"/>
    <property type="match status" value="1"/>
</dbReference>
<feature type="transmembrane region" description="Helical" evidence="8">
    <location>
        <begin position="15"/>
        <end position="34"/>
    </location>
</feature>
<dbReference type="AlphaFoldDB" id="A0A217ED04"/>
<evidence type="ECO:0000256" key="4">
    <source>
        <dbReference type="ARBA" id="ARBA00022692"/>
    </source>
</evidence>
<keyword evidence="3" id="KW-1003">Cell membrane</keyword>
<reference evidence="10" key="1">
    <citation type="submission" date="2017-06" db="EMBL/GenBank/DDBJ databases">
        <authorList>
            <person name="Varghese N."/>
            <person name="Submissions S."/>
        </authorList>
    </citation>
    <scope>NUCLEOTIDE SEQUENCE [LARGE SCALE GENOMIC DNA]</scope>
    <source>
        <strain evidence="10">ANC 5114</strain>
    </source>
</reference>
<evidence type="ECO:0000256" key="5">
    <source>
        <dbReference type="ARBA" id="ARBA00022960"/>
    </source>
</evidence>
<dbReference type="GO" id="GO:0005886">
    <property type="term" value="C:plasma membrane"/>
    <property type="evidence" value="ECO:0007669"/>
    <property type="project" value="UniProtKB-SubCell"/>
</dbReference>
<sequence>MLIAKYRPIKSKDPLVLIVLSVVIASILTVYPLSYDVSAWRPFVMMMVMIFWSLCQPAWCGVWFSFAIGLFYDLLIDAPLGQNALAYVIITFIVRYLIRERRILTFLNLWLISILVTLAYVVFVWVTQVMADVNYPMMRRWPPVVSTILVWPIVYYSLKRWRA</sequence>
<protein>
    <submittedName>
        <fullName evidence="9">Rod shape-determining protein MreD</fullName>
    </submittedName>
</protein>
<feature type="transmembrane region" description="Helical" evidence="8">
    <location>
        <begin position="141"/>
        <end position="158"/>
    </location>
</feature>
<dbReference type="OrthoDB" id="6711173at2"/>
<dbReference type="Proteomes" id="UP000243463">
    <property type="component" value="Unassembled WGS sequence"/>
</dbReference>
<evidence type="ECO:0000256" key="1">
    <source>
        <dbReference type="ARBA" id="ARBA00004651"/>
    </source>
</evidence>
<feature type="transmembrane region" description="Helical" evidence="8">
    <location>
        <begin position="105"/>
        <end position="126"/>
    </location>
</feature>
<feature type="transmembrane region" description="Helical" evidence="8">
    <location>
        <begin position="78"/>
        <end position="98"/>
    </location>
</feature>
<feature type="transmembrane region" description="Helical" evidence="8">
    <location>
        <begin position="46"/>
        <end position="72"/>
    </location>
</feature>
<keyword evidence="5" id="KW-0133">Cell shape</keyword>
<keyword evidence="4 8" id="KW-0812">Transmembrane</keyword>
<keyword evidence="7 8" id="KW-0472">Membrane</keyword>
<dbReference type="Pfam" id="PF04093">
    <property type="entry name" value="MreD"/>
    <property type="match status" value="1"/>
</dbReference>
<keyword evidence="6 8" id="KW-1133">Transmembrane helix</keyword>
<dbReference type="EMBL" id="FZLN01000001">
    <property type="protein sequence ID" value="SNQ28187.1"/>
    <property type="molecule type" value="Genomic_DNA"/>
</dbReference>
<dbReference type="PANTHER" id="PTHR37484:SF1">
    <property type="entry name" value="ROD SHAPE-DETERMINING PROTEIN MRED"/>
    <property type="match status" value="1"/>
</dbReference>
<comment type="similarity">
    <text evidence="2">Belongs to the MreD family.</text>
</comment>
<evidence type="ECO:0000256" key="8">
    <source>
        <dbReference type="SAM" id="Phobius"/>
    </source>
</evidence>
<keyword evidence="10" id="KW-1185">Reference proteome</keyword>
<dbReference type="InterPro" id="IPR026034">
    <property type="entry name" value="MreD_proteobac"/>
</dbReference>
<evidence type="ECO:0000256" key="3">
    <source>
        <dbReference type="ARBA" id="ARBA00022475"/>
    </source>
</evidence>
<proteinExistence type="inferred from homology"/>
<dbReference type="InterPro" id="IPR007227">
    <property type="entry name" value="Cell_shape_determining_MreD"/>
</dbReference>
<dbReference type="NCBIfam" id="TIGR03426">
    <property type="entry name" value="shape_MreD"/>
    <property type="match status" value="1"/>
</dbReference>
<comment type="subcellular location">
    <subcellularLocation>
        <location evidence="1">Cell membrane</location>
        <topology evidence="1">Multi-pass membrane protein</topology>
    </subcellularLocation>
</comment>
<evidence type="ECO:0000256" key="7">
    <source>
        <dbReference type="ARBA" id="ARBA00023136"/>
    </source>
</evidence>
<evidence type="ECO:0000256" key="6">
    <source>
        <dbReference type="ARBA" id="ARBA00022989"/>
    </source>
</evidence>
<accession>A0A217ED04</accession>
<evidence type="ECO:0000313" key="9">
    <source>
        <dbReference type="EMBL" id="SNQ28187.1"/>
    </source>
</evidence>
<dbReference type="RefSeq" id="WP_088822197.1">
    <property type="nucleotide sequence ID" value="NZ_FZLN01000001.1"/>
</dbReference>
<organism evidence="9 10">
    <name type="scientific">Acinetobacter apis</name>
    <dbReference type="NCBI Taxonomy" id="1229165"/>
    <lineage>
        <taxon>Bacteria</taxon>
        <taxon>Pseudomonadati</taxon>
        <taxon>Pseudomonadota</taxon>
        <taxon>Gammaproteobacteria</taxon>
        <taxon>Moraxellales</taxon>
        <taxon>Moraxellaceae</taxon>
        <taxon>Acinetobacter</taxon>
    </lineage>
</organism>
<dbReference type="GO" id="GO:0008360">
    <property type="term" value="P:regulation of cell shape"/>
    <property type="evidence" value="ECO:0007669"/>
    <property type="project" value="UniProtKB-KW"/>
</dbReference>
<name>A0A217ED04_9GAMM</name>
<evidence type="ECO:0000313" key="10">
    <source>
        <dbReference type="Proteomes" id="UP000243463"/>
    </source>
</evidence>
<gene>
    <name evidence="9" type="ORF">SAMN05444584_0099</name>
</gene>
<evidence type="ECO:0000256" key="2">
    <source>
        <dbReference type="ARBA" id="ARBA00007776"/>
    </source>
</evidence>